<dbReference type="InterPro" id="IPR000015">
    <property type="entry name" value="Fimb_usher"/>
</dbReference>
<evidence type="ECO:0000256" key="6">
    <source>
        <dbReference type="ARBA" id="ARBA00022692"/>
    </source>
</evidence>
<keyword evidence="8" id="KW-0472">Membrane</keyword>
<reference evidence="13 14" key="1">
    <citation type="submission" date="2015-06" db="EMBL/GenBank/DDBJ databases">
        <title>Genome sequencing of Cronobacter sp. strain DJ34 isolated from petroleum contaminated sludge of Duliajan Oil Fields, Assam, India.</title>
        <authorList>
            <person name="Pal S."/>
            <person name="Banerjee T.D."/>
            <person name="Roy A."/>
            <person name="Sar P."/>
            <person name="Kazy S.K."/>
        </authorList>
    </citation>
    <scope>NUCLEOTIDE SEQUENCE [LARGE SCALE GENOMIC DNA]</scope>
    <source>
        <strain evidence="13 14">DJ34</strain>
    </source>
</reference>
<dbReference type="InterPro" id="IPR025949">
    <property type="entry name" value="PapC-like_C"/>
</dbReference>
<dbReference type="InterPro" id="IPR043142">
    <property type="entry name" value="PapC-like_C_sf"/>
</dbReference>
<dbReference type="SUPFAM" id="SSF141729">
    <property type="entry name" value="FimD N-terminal domain-like"/>
    <property type="match status" value="1"/>
</dbReference>
<feature type="signal peptide" evidence="10">
    <location>
        <begin position="1"/>
        <end position="24"/>
    </location>
</feature>
<keyword evidence="4" id="KW-1134">Transmembrane beta strand</keyword>
<comment type="similarity">
    <text evidence="2">Belongs to the fimbrial export usher family.</text>
</comment>
<accession>A0A0J8Y4N8</accession>
<protein>
    <submittedName>
        <fullName evidence="13">Fimbrial assembly protein</fullName>
    </submittedName>
</protein>
<comment type="caution">
    <text evidence="13">The sequence shown here is derived from an EMBL/GenBank/DDBJ whole genome shotgun (WGS) entry which is preliminary data.</text>
</comment>
<gene>
    <name evidence="13" type="ORF">ACH50_20665</name>
</gene>
<keyword evidence="14" id="KW-1185">Reference proteome</keyword>
<dbReference type="InterPro" id="IPR037224">
    <property type="entry name" value="PapC_N_sf"/>
</dbReference>
<keyword evidence="3" id="KW-0813">Transport</keyword>
<dbReference type="OrthoDB" id="6554712at2"/>
<dbReference type="AlphaFoldDB" id="A0A0J8Y4N8"/>
<name>A0A0J8Y4N8_9ENTR</name>
<evidence type="ECO:0000256" key="10">
    <source>
        <dbReference type="SAM" id="SignalP"/>
    </source>
</evidence>
<dbReference type="STRING" id="1121863.GCA_000621185_03805"/>
<dbReference type="PANTHER" id="PTHR30451:SF21">
    <property type="entry name" value="FIMBRIAL USHER DOMAIN-CONTAINING PROTEIN YDET-RELATED"/>
    <property type="match status" value="1"/>
</dbReference>
<keyword evidence="7 10" id="KW-0732">Signal</keyword>
<evidence type="ECO:0000313" key="13">
    <source>
        <dbReference type="EMBL" id="KMV32444.1"/>
    </source>
</evidence>
<evidence type="ECO:0000256" key="4">
    <source>
        <dbReference type="ARBA" id="ARBA00022452"/>
    </source>
</evidence>
<dbReference type="GO" id="GO:0009297">
    <property type="term" value="P:pilus assembly"/>
    <property type="evidence" value="ECO:0007669"/>
    <property type="project" value="InterPro"/>
</dbReference>
<dbReference type="Gene3D" id="2.60.40.2610">
    <property type="entry name" value="Outer membrane usher protein FimD, plug domain"/>
    <property type="match status" value="1"/>
</dbReference>
<dbReference type="GO" id="GO:0009279">
    <property type="term" value="C:cell outer membrane"/>
    <property type="evidence" value="ECO:0007669"/>
    <property type="project" value="UniProtKB-SubCell"/>
</dbReference>
<dbReference type="RefSeq" id="WP_048888723.1">
    <property type="nucleotide sequence ID" value="NZ_LFEJ01000027.1"/>
</dbReference>
<keyword evidence="5" id="KW-1029">Fimbrium biogenesis</keyword>
<evidence type="ECO:0000256" key="2">
    <source>
        <dbReference type="ARBA" id="ARBA00008064"/>
    </source>
</evidence>
<feature type="chain" id="PRO_5005311876" evidence="10">
    <location>
        <begin position="25"/>
        <end position="819"/>
    </location>
</feature>
<dbReference type="Proteomes" id="UP000037315">
    <property type="component" value="Unassembled WGS sequence"/>
</dbReference>
<dbReference type="Gene3D" id="2.60.40.2070">
    <property type="match status" value="1"/>
</dbReference>
<evidence type="ECO:0000256" key="7">
    <source>
        <dbReference type="ARBA" id="ARBA00022729"/>
    </source>
</evidence>
<evidence type="ECO:0000256" key="9">
    <source>
        <dbReference type="ARBA" id="ARBA00023237"/>
    </source>
</evidence>
<proteinExistence type="inferred from homology"/>
<evidence type="ECO:0000256" key="1">
    <source>
        <dbReference type="ARBA" id="ARBA00004571"/>
    </source>
</evidence>
<dbReference type="Pfam" id="PF13953">
    <property type="entry name" value="PapC_C"/>
    <property type="match status" value="1"/>
</dbReference>
<keyword evidence="6" id="KW-0812">Transmembrane</keyword>
<feature type="domain" description="PapC-like C-terminal" evidence="11">
    <location>
        <begin position="742"/>
        <end position="802"/>
    </location>
</feature>
<evidence type="ECO:0000259" key="11">
    <source>
        <dbReference type="Pfam" id="PF13953"/>
    </source>
</evidence>
<dbReference type="InterPro" id="IPR042186">
    <property type="entry name" value="FimD_plug_dom"/>
</dbReference>
<dbReference type="InterPro" id="IPR025885">
    <property type="entry name" value="PapC_N"/>
</dbReference>
<evidence type="ECO:0000256" key="8">
    <source>
        <dbReference type="ARBA" id="ARBA00023136"/>
    </source>
</evidence>
<dbReference type="Gene3D" id="2.60.40.3110">
    <property type="match status" value="1"/>
</dbReference>
<dbReference type="Pfam" id="PF00577">
    <property type="entry name" value="Usher"/>
    <property type="match status" value="1"/>
</dbReference>
<evidence type="ECO:0000313" key="14">
    <source>
        <dbReference type="Proteomes" id="UP000037315"/>
    </source>
</evidence>
<dbReference type="PATRIC" id="fig|1656095.3.peg.3804"/>
<dbReference type="Gene3D" id="3.10.20.410">
    <property type="match status" value="1"/>
</dbReference>
<feature type="domain" description="PapC N-terminal" evidence="12">
    <location>
        <begin position="27"/>
        <end position="173"/>
    </location>
</feature>
<dbReference type="Pfam" id="PF13954">
    <property type="entry name" value="PapC_N"/>
    <property type="match status" value="1"/>
</dbReference>
<evidence type="ECO:0000259" key="12">
    <source>
        <dbReference type="Pfam" id="PF13954"/>
    </source>
</evidence>
<keyword evidence="9" id="KW-0998">Cell outer membrane</keyword>
<dbReference type="PANTHER" id="PTHR30451">
    <property type="entry name" value="OUTER MEMBRANE USHER PROTEIN"/>
    <property type="match status" value="1"/>
</dbReference>
<dbReference type="EMBL" id="LFEJ01000027">
    <property type="protein sequence ID" value="KMV32444.1"/>
    <property type="molecule type" value="Genomic_DNA"/>
</dbReference>
<comment type="subcellular location">
    <subcellularLocation>
        <location evidence="1">Cell outer membrane</location>
        <topology evidence="1">Multi-pass membrane protein</topology>
    </subcellularLocation>
</comment>
<dbReference type="GO" id="GO:0015473">
    <property type="term" value="F:fimbrial usher porin activity"/>
    <property type="evidence" value="ECO:0007669"/>
    <property type="project" value="InterPro"/>
</dbReference>
<organism evidence="13 14">
    <name type="scientific">Franconibacter pulveris</name>
    <dbReference type="NCBI Taxonomy" id="435910"/>
    <lineage>
        <taxon>Bacteria</taxon>
        <taxon>Pseudomonadati</taxon>
        <taxon>Pseudomonadota</taxon>
        <taxon>Gammaproteobacteria</taxon>
        <taxon>Enterobacterales</taxon>
        <taxon>Enterobacteriaceae</taxon>
        <taxon>Franconibacter</taxon>
    </lineage>
</organism>
<evidence type="ECO:0000256" key="3">
    <source>
        <dbReference type="ARBA" id="ARBA00022448"/>
    </source>
</evidence>
<evidence type="ECO:0000256" key="5">
    <source>
        <dbReference type="ARBA" id="ARBA00022558"/>
    </source>
</evidence>
<sequence>MHGTRIKWLASFVATAIFARSVLAGEYFDPGLLQAVNGNAAISDTSLLSQGYQPPGTYRVHISVNGSVVTVSSVRFELNKEKQLVPCLSYKTYQTLGVDMSKVDSKAQDNELKNTCVSMEEQVPGTRTSFDFSKLALEIAIPQTVLRDESLMGVPQEEWDDGIPALITMYQLSGQQYLSRNDSVSDSVYANLTNGINIGRWRYRNNATVSKDEGWKSISNYVETAIHALKGELTLGDASTPGDVFDSLLLRGAQLSSDNDMIPDQLTGFAPIIRGIAKSNARVTVRENGNVIYQRSVPPGPFMIGDLSSVSNGGKLEVVVTEADGSESRSTVAYSSVPQLLRTWQIKYNLTAGRYLSSSDSGNDKPEILQAALSWGLPLNATVYGGSQYQDKFKAFSLGLGFDFQSLGGIALDVTRSRGRRENSPEYTGDMVRLTYRNDIPETDTQIQLDNRYYLSDYLSFSDWADSETLFADTRKRREYNLTVNQSVTDEHSFFATLNRSENRDNSVSRMWQVGWNGSYKMVSFSLAYSMTRNEGDPQWDKQLALTLSLPLSEAFPRAQPMVNYTATSGLQGDLSNQVGITGKVGDRQDLSWNTQLSYASQHGQSDTQSGSAGLDYQGRYGEMNITYNADENQYMTWNASGSLVAHRHGITAGRYSNNSLALVAIPNTPDVALEGGQNIATDSRGYALVPDLRAYHRNPLSIDTRASKEVDFTSTSTQVVPTKDAIVMARFAAVSGRKAVLTVKHNGDYLPFGARARIEGNDETYYVGDAGQVYLNTAPDKGVVRFTWGDKQQCSAPVELPAKSGTKLPVALLAVECH</sequence>